<sequence length="70" mass="7248">MTATVPGPDPSSGSVARVGRERRRRVPPAFRVMIAAAALMAGASPLDLLGNGSPLIDVETVVQHINVLTS</sequence>
<proteinExistence type="predicted"/>
<evidence type="ECO:0000313" key="2">
    <source>
        <dbReference type="EMBL" id="TDE42196.1"/>
    </source>
</evidence>
<dbReference type="Proteomes" id="UP000295136">
    <property type="component" value="Unassembled WGS sequence"/>
</dbReference>
<keyword evidence="3" id="KW-1185">Reference proteome</keyword>
<name>A0A4R5F4M6_9ACTN</name>
<dbReference type="EMBL" id="SMLD01000087">
    <property type="protein sequence ID" value="TDE42196.1"/>
    <property type="molecule type" value="Genomic_DNA"/>
</dbReference>
<accession>A0A4R5F4M6</accession>
<dbReference type="RefSeq" id="WP_132634424.1">
    <property type="nucleotide sequence ID" value="NZ_SMLD01000087.1"/>
</dbReference>
<comment type="caution">
    <text evidence="2">The sequence shown here is derived from an EMBL/GenBank/DDBJ whole genome shotgun (WGS) entry which is preliminary data.</text>
</comment>
<evidence type="ECO:0000256" key="1">
    <source>
        <dbReference type="SAM" id="MobiDB-lite"/>
    </source>
</evidence>
<feature type="region of interest" description="Disordered" evidence="1">
    <location>
        <begin position="1"/>
        <end position="22"/>
    </location>
</feature>
<organism evidence="2 3">
    <name type="scientific">Nonomuraea mesophila</name>
    <dbReference type="NCBI Taxonomy" id="2530382"/>
    <lineage>
        <taxon>Bacteria</taxon>
        <taxon>Bacillati</taxon>
        <taxon>Actinomycetota</taxon>
        <taxon>Actinomycetes</taxon>
        <taxon>Streptosporangiales</taxon>
        <taxon>Streptosporangiaceae</taxon>
        <taxon>Nonomuraea</taxon>
    </lineage>
</organism>
<reference evidence="2 3" key="1">
    <citation type="submission" date="2019-03" db="EMBL/GenBank/DDBJ databases">
        <title>Draft genome sequences of novel Actinobacteria.</title>
        <authorList>
            <person name="Sahin N."/>
            <person name="Ay H."/>
            <person name="Saygin H."/>
        </authorList>
    </citation>
    <scope>NUCLEOTIDE SEQUENCE [LARGE SCALE GENOMIC DNA]</scope>
    <source>
        <strain evidence="2 3">6K102</strain>
    </source>
</reference>
<dbReference type="AlphaFoldDB" id="A0A4R5F4M6"/>
<evidence type="ECO:0000313" key="3">
    <source>
        <dbReference type="Proteomes" id="UP000295136"/>
    </source>
</evidence>
<gene>
    <name evidence="2" type="ORF">E1295_28330</name>
</gene>
<protein>
    <submittedName>
        <fullName evidence="2">Uncharacterized protein</fullName>
    </submittedName>
</protein>